<dbReference type="PANTHER" id="PTHR43350:SF19">
    <property type="entry name" value="D-GULOSIDE 3-DEHYDROGENASE"/>
    <property type="match status" value="1"/>
</dbReference>
<comment type="similarity">
    <text evidence="2">Belongs to the zinc-containing alcohol dehydrogenase family.</text>
</comment>
<comment type="caution">
    <text evidence="6">The sequence shown here is derived from an EMBL/GenBank/DDBJ whole genome shotgun (WGS) entry which is preliminary data.</text>
</comment>
<dbReference type="Gene3D" id="3.90.180.10">
    <property type="entry name" value="Medium-chain alcohol dehydrogenases, catalytic domain"/>
    <property type="match status" value="1"/>
</dbReference>
<name>A0A507DIC1_9FUNG</name>
<dbReference type="OrthoDB" id="3941538at2759"/>
<gene>
    <name evidence="6" type="ORF">CcCBS67573_g10083</name>
</gene>
<accession>A0A507DIC1</accession>
<dbReference type="SUPFAM" id="SSF50129">
    <property type="entry name" value="GroES-like"/>
    <property type="match status" value="1"/>
</dbReference>
<dbReference type="InterPro" id="IPR011032">
    <property type="entry name" value="GroES-like_sf"/>
</dbReference>
<dbReference type="GO" id="GO:0016491">
    <property type="term" value="F:oxidoreductase activity"/>
    <property type="evidence" value="ECO:0007669"/>
    <property type="project" value="UniProtKB-KW"/>
</dbReference>
<dbReference type="EMBL" id="QEAP01001161">
    <property type="protein sequence ID" value="TPX50590.1"/>
    <property type="molecule type" value="Genomic_DNA"/>
</dbReference>
<proteinExistence type="inferred from homology"/>
<dbReference type="Gene3D" id="3.40.50.720">
    <property type="entry name" value="NAD(P)-binding Rossmann-like Domain"/>
    <property type="match status" value="1"/>
</dbReference>
<evidence type="ECO:0000256" key="4">
    <source>
        <dbReference type="ARBA" id="ARBA00022833"/>
    </source>
</evidence>
<dbReference type="STRING" id="246404.A0A507DIC1"/>
<evidence type="ECO:0000256" key="5">
    <source>
        <dbReference type="ARBA" id="ARBA00023002"/>
    </source>
</evidence>
<dbReference type="InterPro" id="IPR036291">
    <property type="entry name" value="NAD(P)-bd_dom_sf"/>
</dbReference>
<dbReference type="GO" id="GO:0046872">
    <property type="term" value="F:metal ion binding"/>
    <property type="evidence" value="ECO:0007669"/>
    <property type="project" value="UniProtKB-KW"/>
</dbReference>
<comment type="cofactor">
    <cofactor evidence="1">
        <name>Zn(2+)</name>
        <dbReference type="ChEBI" id="CHEBI:29105"/>
    </cofactor>
</comment>
<keyword evidence="4" id="KW-0862">Zinc</keyword>
<evidence type="ECO:0000256" key="3">
    <source>
        <dbReference type="ARBA" id="ARBA00022723"/>
    </source>
</evidence>
<dbReference type="SUPFAM" id="SSF51735">
    <property type="entry name" value="NAD(P)-binding Rossmann-fold domains"/>
    <property type="match status" value="1"/>
</dbReference>
<evidence type="ECO:0000256" key="2">
    <source>
        <dbReference type="ARBA" id="ARBA00008072"/>
    </source>
</evidence>
<keyword evidence="5" id="KW-0560">Oxidoreductase</keyword>
<sequence>MTYSQADRHFLPYPLPQIIGHEVIVAIPDSHALLKDADFAAVEINNNCRQISCPYCANNTLPTQCPRRITMGINTWPGGLAPFMVVPVENMIPVPRNTLSLLSATLIEPFAAALHAIDSSSLQQSDHVAILGTGKLGLLAILALDGRRRSDPKLSDIRITAIVREGNLQHVSLAKSFGADHIISVPKSEEGEESALANLEFDVVFDTSGNPKGLHRAISLATREVHLKSTHGQPVFGMKHWTEMVVAELALIPATAQNLISRLAWRNPTAPARLSATREKNMNIYVAPSAADQLPTELLNHSEYTLYTDLSIAEADAALESGTLGEHLLSLGSRLPRFDAAIVSSPEDVDAVVFPSQFHDKSLVAPRGAIFYLSADSSRINENAMELLLQNGTIISTSRCGDFKRALQILLQRDGDKAELIGNKLQQLVTHRYSLSDLPLAMEVARGNRVDGNKPVKIVVDCANVF</sequence>
<dbReference type="AlphaFoldDB" id="A0A507DIC1"/>
<keyword evidence="7" id="KW-1185">Reference proteome</keyword>
<dbReference type="Proteomes" id="UP000320333">
    <property type="component" value="Unassembled WGS sequence"/>
</dbReference>
<keyword evidence="3" id="KW-0479">Metal-binding</keyword>
<evidence type="ECO:0000256" key="1">
    <source>
        <dbReference type="ARBA" id="ARBA00001947"/>
    </source>
</evidence>
<dbReference type="PANTHER" id="PTHR43350">
    <property type="entry name" value="NAD-DEPENDENT ALCOHOL DEHYDROGENASE"/>
    <property type="match status" value="1"/>
</dbReference>
<organism evidence="6 7">
    <name type="scientific">Chytriomyces confervae</name>
    <dbReference type="NCBI Taxonomy" id="246404"/>
    <lineage>
        <taxon>Eukaryota</taxon>
        <taxon>Fungi</taxon>
        <taxon>Fungi incertae sedis</taxon>
        <taxon>Chytridiomycota</taxon>
        <taxon>Chytridiomycota incertae sedis</taxon>
        <taxon>Chytridiomycetes</taxon>
        <taxon>Chytridiales</taxon>
        <taxon>Chytriomycetaceae</taxon>
        <taxon>Chytriomyces</taxon>
    </lineage>
</organism>
<protein>
    <submittedName>
        <fullName evidence="6">Uncharacterized protein</fullName>
    </submittedName>
</protein>
<evidence type="ECO:0000313" key="6">
    <source>
        <dbReference type="EMBL" id="TPX50590.1"/>
    </source>
</evidence>
<evidence type="ECO:0000313" key="7">
    <source>
        <dbReference type="Proteomes" id="UP000320333"/>
    </source>
</evidence>
<reference evidence="6 7" key="1">
    <citation type="journal article" date="2019" name="Sci. Rep.">
        <title>Comparative genomics of chytrid fungi reveal insights into the obligate biotrophic and pathogenic lifestyle of Synchytrium endobioticum.</title>
        <authorList>
            <person name="van de Vossenberg B.T.L.H."/>
            <person name="Warris S."/>
            <person name="Nguyen H.D.T."/>
            <person name="van Gent-Pelzer M.P.E."/>
            <person name="Joly D.L."/>
            <person name="van de Geest H.C."/>
            <person name="Bonants P.J.M."/>
            <person name="Smith D.S."/>
            <person name="Levesque C.A."/>
            <person name="van der Lee T.A.J."/>
        </authorList>
    </citation>
    <scope>NUCLEOTIDE SEQUENCE [LARGE SCALE GENOMIC DNA]</scope>
    <source>
        <strain evidence="6 7">CBS 675.73</strain>
    </source>
</reference>